<keyword evidence="2" id="KW-1185">Reference proteome</keyword>
<reference evidence="1 2" key="1">
    <citation type="journal article" date="2007" name="Int. J. Syst. Evol. Microbiol.">
        <title>Chryseobacterium flavum sp. nov., isolated from polluted soil.</title>
        <authorList>
            <person name="Zhou Y."/>
            <person name="Dong J."/>
            <person name="Wang X."/>
            <person name="Huang X."/>
            <person name="Zhang K.Y."/>
            <person name="Zhang Y.Q."/>
            <person name="Guo Y.F."/>
            <person name="Lai R."/>
            <person name="Li W.J."/>
        </authorList>
    </citation>
    <scope>NUCLEOTIDE SEQUENCE [LARGE SCALE GENOMIC DNA]</scope>
    <source>
        <strain evidence="1 2">KCTC 12877</strain>
    </source>
</reference>
<protein>
    <submittedName>
        <fullName evidence="1">Copper resistance protein NlpE</fullName>
    </submittedName>
</protein>
<dbReference type="Pfam" id="PF04170">
    <property type="entry name" value="NlpE"/>
    <property type="match status" value="1"/>
</dbReference>
<comment type="caution">
    <text evidence="1">The sequence shown here is derived from an EMBL/GenBank/DDBJ whole genome shotgun (WGS) entry which is preliminary data.</text>
</comment>
<accession>A0A3D9CNK0</accession>
<evidence type="ECO:0000313" key="1">
    <source>
        <dbReference type="EMBL" id="REC67277.1"/>
    </source>
</evidence>
<sequence length="161" mass="17682">MKNTMLVLGIGTFLFLTSCSKEKKTETTGPVTDSVATAQPTPIDSTSNPIVSAYGDSSENALDWDGTYEAVIPCADCPGIRTTLTLNNDKTFGIIEEYVDRNTKNHDAGSFEWDTTGSIITLKGKTVNYKYKVGENKLVQLDLEGNEINGPNKDLYIFRKK</sequence>
<dbReference type="EMBL" id="QNUE01000006">
    <property type="protein sequence ID" value="REC67277.1"/>
    <property type="molecule type" value="Genomic_DNA"/>
</dbReference>
<name>A0A3D9CNK0_9FLAO</name>
<proteinExistence type="predicted"/>
<gene>
    <name evidence="1" type="ORF">DRF59_10135</name>
</gene>
<dbReference type="InterPro" id="IPR007298">
    <property type="entry name" value="Cu-R_lipoprotein_NlpE"/>
</dbReference>
<dbReference type="OrthoDB" id="5348860at2"/>
<organism evidence="1 2">
    <name type="scientific">Chryseobacterium flavum</name>
    <dbReference type="NCBI Taxonomy" id="415851"/>
    <lineage>
        <taxon>Bacteria</taxon>
        <taxon>Pseudomonadati</taxon>
        <taxon>Bacteroidota</taxon>
        <taxon>Flavobacteriia</taxon>
        <taxon>Flavobacteriales</taxon>
        <taxon>Weeksellaceae</taxon>
        <taxon>Chryseobacterium group</taxon>
        <taxon>Chryseobacterium</taxon>
    </lineage>
</organism>
<dbReference type="PROSITE" id="PS51257">
    <property type="entry name" value="PROKAR_LIPOPROTEIN"/>
    <property type="match status" value="1"/>
</dbReference>
<evidence type="ECO:0000313" key="2">
    <source>
        <dbReference type="Proteomes" id="UP000256769"/>
    </source>
</evidence>
<dbReference type="AlphaFoldDB" id="A0A3D9CNK0"/>
<dbReference type="Gene3D" id="2.40.128.640">
    <property type="match status" value="1"/>
</dbReference>
<dbReference type="Proteomes" id="UP000256769">
    <property type="component" value="Unassembled WGS sequence"/>
</dbReference>